<dbReference type="EMBL" id="KB742527">
    <property type="protein sequence ID" value="EOB07427.1"/>
    <property type="molecule type" value="Genomic_DNA"/>
</dbReference>
<organism evidence="1 2">
    <name type="scientific">Anas platyrhynchos</name>
    <name type="common">Mallard</name>
    <name type="synonym">Anas boschas</name>
    <dbReference type="NCBI Taxonomy" id="8839"/>
    <lineage>
        <taxon>Eukaryota</taxon>
        <taxon>Metazoa</taxon>
        <taxon>Chordata</taxon>
        <taxon>Craniata</taxon>
        <taxon>Vertebrata</taxon>
        <taxon>Euteleostomi</taxon>
        <taxon>Archelosauria</taxon>
        <taxon>Archosauria</taxon>
        <taxon>Dinosauria</taxon>
        <taxon>Saurischia</taxon>
        <taxon>Theropoda</taxon>
        <taxon>Coelurosauria</taxon>
        <taxon>Aves</taxon>
        <taxon>Neognathae</taxon>
        <taxon>Galloanserae</taxon>
        <taxon>Anseriformes</taxon>
        <taxon>Anatidae</taxon>
        <taxon>Anatinae</taxon>
        <taxon>Anas</taxon>
    </lineage>
</organism>
<proteinExistence type="predicted"/>
<name>R0KC29_ANAPL</name>
<dbReference type="AlphaFoldDB" id="R0KC29"/>
<reference evidence="2" key="1">
    <citation type="journal article" date="2013" name="Nat. Genet.">
        <title>The duck genome and transcriptome provide insight into an avian influenza virus reservoir species.</title>
        <authorList>
            <person name="Huang Y."/>
            <person name="Li Y."/>
            <person name="Burt D.W."/>
            <person name="Chen H."/>
            <person name="Zhang Y."/>
            <person name="Qian W."/>
            <person name="Kim H."/>
            <person name="Gan S."/>
            <person name="Zhao Y."/>
            <person name="Li J."/>
            <person name="Yi K."/>
            <person name="Feng H."/>
            <person name="Zhu P."/>
            <person name="Li B."/>
            <person name="Liu Q."/>
            <person name="Fairley S."/>
            <person name="Magor K.E."/>
            <person name="Du Z."/>
            <person name="Hu X."/>
            <person name="Goodman L."/>
            <person name="Tafer H."/>
            <person name="Vignal A."/>
            <person name="Lee T."/>
            <person name="Kim K.W."/>
            <person name="Sheng Z."/>
            <person name="An Y."/>
            <person name="Searle S."/>
            <person name="Herrero J."/>
            <person name="Groenen M.A."/>
            <person name="Crooijmans R.P."/>
            <person name="Faraut T."/>
            <person name="Cai Q."/>
            <person name="Webster R.G."/>
            <person name="Aldridge J.R."/>
            <person name="Warren W.C."/>
            <person name="Bartschat S."/>
            <person name="Kehr S."/>
            <person name="Marz M."/>
            <person name="Stadler P.F."/>
            <person name="Smith J."/>
            <person name="Kraus R.H."/>
            <person name="Zhao Y."/>
            <person name="Ren L."/>
            <person name="Fei J."/>
            <person name="Morisson M."/>
            <person name="Kaiser P."/>
            <person name="Griffin D.K."/>
            <person name="Rao M."/>
            <person name="Pitel F."/>
            <person name="Wang J."/>
            <person name="Li N."/>
        </authorList>
    </citation>
    <scope>NUCLEOTIDE SEQUENCE [LARGE SCALE GENOMIC DNA]</scope>
</reference>
<evidence type="ECO:0000313" key="2">
    <source>
        <dbReference type="Proteomes" id="UP000296049"/>
    </source>
</evidence>
<gene>
    <name evidence="1" type="ORF">Anapl_03608</name>
</gene>
<protein>
    <submittedName>
        <fullName evidence="1">Uncharacterized protein</fullName>
    </submittedName>
</protein>
<keyword evidence="2" id="KW-1185">Reference proteome</keyword>
<dbReference type="Proteomes" id="UP000296049">
    <property type="component" value="Unassembled WGS sequence"/>
</dbReference>
<sequence>MGCNNPVLYTKVTRSQRWVGLTPRAARTWQLLGSAEPSLQPPPLDPHPHHEQTPGGYWGFGLASASLLLNRADADNVGKQTHALPFSRLLRDRKNKQNVPAKQSVFGFALSQEGAEGGGRKTTGGAKSKACSISRNLSLYFRGSKDAWKQPPLLSDALNHSFPEESWRSPRAAAAPALFVQVPAACAARAEQPQAKQPPHFGHVKWEGWLRETAEQDLGRSREEKLSSEAELLPGEFNMGLKYQKIQCIASFYSVKNAPSRDSLLIFSNPDMAGSHFSERCLHWWFFTLNYAPLLALPVEAMMEVPSTAQSRRQSLLTSTGPRTWLHLTHLHFVLMSTKPLAATQMELTEYSPYFEFLDHPFLTPAKTTCRLSLLGVTAVVVFVQQLAQQDPRPQPGSGCIYMAAFALASIPHFSPNLPVFNTTYTDAYMRVTSHLMYGPAQT</sequence>
<accession>R0KC29</accession>
<evidence type="ECO:0000313" key="1">
    <source>
        <dbReference type="EMBL" id="EOB07427.1"/>
    </source>
</evidence>